<keyword evidence="6 7" id="KW-0472">Membrane</keyword>
<feature type="transmembrane region" description="Helical" evidence="7">
    <location>
        <begin position="225"/>
        <end position="248"/>
    </location>
</feature>
<evidence type="ECO:0000256" key="1">
    <source>
        <dbReference type="ARBA" id="ARBA00004651"/>
    </source>
</evidence>
<evidence type="ECO:0000259" key="8">
    <source>
        <dbReference type="PROSITE" id="PS50850"/>
    </source>
</evidence>
<keyword evidence="4 7" id="KW-0812">Transmembrane</keyword>
<evidence type="ECO:0000256" key="4">
    <source>
        <dbReference type="ARBA" id="ARBA00022692"/>
    </source>
</evidence>
<proteinExistence type="predicted"/>
<evidence type="ECO:0000313" key="10">
    <source>
        <dbReference type="Proteomes" id="UP000199411"/>
    </source>
</evidence>
<dbReference type="Gene3D" id="1.20.1250.20">
    <property type="entry name" value="MFS general substrate transporter like domains"/>
    <property type="match status" value="1"/>
</dbReference>
<accession>A0A1G6NRA7</accession>
<evidence type="ECO:0000256" key="7">
    <source>
        <dbReference type="SAM" id="Phobius"/>
    </source>
</evidence>
<keyword evidence="3" id="KW-1003">Cell membrane</keyword>
<evidence type="ECO:0000256" key="6">
    <source>
        <dbReference type="ARBA" id="ARBA00023136"/>
    </source>
</evidence>
<dbReference type="GO" id="GO:0022857">
    <property type="term" value="F:transmembrane transporter activity"/>
    <property type="evidence" value="ECO:0007669"/>
    <property type="project" value="InterPro"/>
</dbReference>
<name>A0A1G6NRA7_9BACT</name>
<organism evidence="9 10">
    <name type="scientific">Desulfurella multipotens</name>
    <dbReference type="NCBI Taxonomy" id="79269"/>
    <lineage>
        <taxon>Bacteria</taxon>
        <taxon>Pseudomonadati</taxon>
        <taxon>Campylobacterota</taxon>
        <taxon>Desulfurellia</taxon>
        <taxon>Desulfurellales</taxon>
        <taxon>Desulfurellaceae</taxon>
        <taxon>Desulfurella</taxon>
    </lineage>
</organism>
<feature type="transmembrane region" description="Helical" evidence="7">
    <location>
        <begin position="319"/>
        <end position="338"/>
    </location>
</feature>
<dbReference type="InterPro" id="IPR036259">
    <property type="entry name" value="MFS_trans_sf"/>
</dbReference>
<dbReference type="GO" id="GO:0005886">
    <property type="term" value="C:plasma membrane"/>
    <property type="evidence" value="ECO:0007669"/>
    <property type="project" value="UniProtKB-SubCell"/>
</dbReference>
<feature type="transmembrane region" description="Helical" evidence="7">
    <location>
        <begin position="143"/>
        <end position="162"/>
    </location>
</feature>
<feature type="transmembrane region" description="Helical" evidence="7">
    <location>
        <begin position="113"/>
        <end position="137"/>
    </location>
</feature>
<dbReference type="AlphaFoldDB" id="A0A1G6NRA7"/>
<sequence>MQIVGQAWLVLKLTNSPFLLGLVVAFQYLPILFFSLYAGDVADRFKKRYIVIITQSSMALFSLILAILTGFDVITYIEVLMLTALMGLAQTFDVPARQSFMIDLVGKNDLSNAIALNSTIFNLARIIGPAIAGIMIAKIGIKATFYANAISFVPLVIGLFFIDKDGEPSGKRSSLKNSVKELIAFIKTNKVLLDIIILLTILSIFAMNFSVLVPLLAKYTLKQNAIGFGMLMTYMGLGSFFGAMFIAYISKKTSYLKLMIINAFGLNIFQILMAISKNYTQASISIFAAGFCLIAYIILSNTIMQLLSTNELRGRIMSVYSLVFLGVTPFGSIFSGIVANYIGIRFAIFSGAVIGFLVCLFYLKRFILYIREVLL</sequence>
<keyword evidence="5 7" id="KW-1133">Transmembrane helix</keyword>
<feature type="transmembrane region" description="Helical" evidence="7">
    <location>
        <begin position="18"/>
        <end position="37"/>
    </location>
</feature>
<comment type="subcellular location">
    <subcellularLocation>
        <location evidence="1">Cell membrane</location>
        <topology evidence="1">Multi-pass membrane protein</topology>
    </subcellularLocation>
</comment>
<dbReference type="PANTHER" id="PTHR23513:SF11">
    <property type="entry name" value="STAPHYLOFERRIN A TRANSPORTER"/>
    <property type="match status" value="1"/>
</dbReference>
<dbReference type="CDD" id="cd06173">
    <property type="entry name" value="MFS_MefA_like"/>
    <property type="match status" value="1"/>
</dbReference>
<evidence type="ECO:0000256" key="2">
    <source>
        <dbReference type="ARBA" id="ARBA00022448"/>
    </source>
</evidence>
<dbReference type="InterPro" id="IPR020846">
    <property type="entry name" value="MFS_dom"/>
</dbReference>
<dbReference type="SUPFAM" id="SSF103473">
    <property type="entry name" value="MFS general substrate transporter"/>
    <property type="match status" value="1"/>
</dbReference>
<dbReference type="InterPro" id="IPR010290">
    <property type="entry name" value="TM_effector"/>
</dbReference>
<protein>
    <submittedName>
        <fullName evidence="9">Predicted arabinose efflux permease, MFS family</fullName>
    </submittedName>
</protein>
<evidence type="ECO:0000313" key="9">
    <source>
        <dbReference type="EMBL" id="SDC70520.1"/>
    </source>
</evidence>
<keyword evidence="2" id="KW-0813">Transport</keyword>
<feature type="transmembrane region" description="Helical" evidence="7">
    <location>
        <begin position="49"/>
        <end position="68"/>
    </location>
</feature>
<dbReference type="PROSITE" id="PS50850">
    <property type="entry name" value="MFS"/>
    <property type="match status" value="1"/>
</dbReference>
<gene>
    <name evidence="9" type="ORF">SAMN05660835_01216</name>
</gene>
<reference evidence="10" key="1">
    <citation type="submission" date="2016-10" db="EMBL/GenBank/DDBJ databases">
        <authorList>
            <person name="Varghese N."/>
            <person name="Submissions S."/>
        </authorList>
    </citation>
    <scope>NUCLEOTIDE SEQUENCE [LARGE SCALE GENOMIC DNA]</scope>
    <source>
        <strain evidence="10">DSM 8415</strain>
    </source>
</reference>
<dbReference type="Pfam" id="PF05977">
    <property type="entry name" value="MFS_3"/>
    <property type="match status" value="1"/>
</dbReference>
<evidence type="ECO:0000256" key="3">
    <source>
        <dbReference type="ARBA" id="ARBA00022475"/>
    </source>
</evidence>
<feature type="transmembrane region" description="Helical" evidence="7">
    <location>
        <begin position="191"/>
        <end position="213"/>
    </location>
</feature>
<feature type="domain" description="Major facilitator superfamily (MFS) profile" evidence="8">
    <location>
        <begin position="1"/>
        <end position="367"/>
    </location>
</feature>
<dbReference type="EMBL" id="FMYU01000008">
    <property type="protein sequence ID" value="SDC70520.1"/>
    <property type="molecule type" value="Genomic_DNA"/>
</dbReference>
<dbReference type="PANTHER" id="PTHR23513">
    <property type="entry name" value="INTEGRAL MEMBRANE EFFLUX PROTEIN-RELATED"/>
    <property type="match status" value="1"/>
</dbReference>
<dbReference type="Proteomes" id="UP000199411">
    <property type="component" value="Unassembled WGS sequence"/>
</dbReference>
<feature type="transmembrane region" description="Helical" evidence="7">
    <location>
        <begin position="344"/>
        <end position="363"/>
    </location>
</feature>
<keyword evidence="10" id="KW-1185">Reference proteome</keyword>
<evidence type="ECO:0000256" key="5">
    <source>
        <dbReference type="ARBA" id="ARBA00022989"/>
    </source>
</evidence>
<feature type="transmembrane region" description="Helical" evidence="7">
    <location>
        <begin position="74"/>
        <end position="92"/>
    </location>
</feature>
<feature type="transmembrane region" description="Helical" evidence="7">
    <location>
        <begin position="282"/>
        <end position="307"/>
    </location>
</feature>
<feature type="transmembrane region" description="Helical" evidence="7">
    <location>
        <begin position="255"/>
        <end position="276"/>
    </location>
</feature>